<dbReference type="KEGG" id="ccro:CMC5_059980"/>
<dbReference type="RefSeq" id="WP_082362910.1">
    <property type="nucleotide sequence ID" value="NZ_CP012159.1"/>
</dbReference>
<dbReference type="Proteomes" id="UP000067626">
    <property type="component" value="Chromosome"/>
</dbReference>
<accession>A0A0K1EMB0</accession>
<name>A0A0K1EMB0_CHOCO</name>
<keyword evidence="2" id="KW-1185">Reference proteome</keyword>
<proteinExistence type="predicted"/>
<evidence type="ECO:0000313" key="1">
    <source>
        <dbReference type="EMBL" id="AKT41787.1"/>
    </source>
</evidence>
<evidence type="ECO:0000313" key="2">
    <source>
        <dbReference type="Proteomes" id="UP000067626"/>
    </source>
</evidence>
<reference evidence="1 2" key="1">
    <citation type="submission" date="2015-07" db="EMBL/GenBank/DDBJ databases">
        <title>Genome analysis of myxobacterium Chondromyces crocatus Cm c5 reveals a high potential for natural compound synthesis and the genetic basis for the loss of fruiting body formation.</title>
        <authorList>
            <person name="Zaburannyi N."/>
            <person name="Bunk B."/>
            <person name="Maier J."/>
            <person name="Overmann J."/>
            <person name="Mueller R."/>
        </authorList>
    </citation>
    <scope>NUCLEOTIDE SEQUENCE [LARGE SCALE GENOMIC DNA]</scope>
    <source>
        <strain evidence="1 2">Cm c5</strain>
    </source>
</reference>
<dbReference type="AlphaFoldDB" id="A0A0K1EMB0"/>
<gene>
    <name evidence="1" type="ORF">CMC5_059980</name>
</gene>
<dbReference type="STRING" id="52.CMC5_059980"/>
<sequence>MREEGQVFLSHQLGNLQSFAAENPALRSKLQPPRAQEQVPLPCANEIAEWRSLRAVQARFGPQVCSRIASSEEN</sequence>
<protein>
    <submittedName>
        <fullName evidence="1">Uncharacterized protein</fullName>
    </submittedName>
</protein>
<dbReference type="EMBL" id="CP012159">
    <property type="protein sequence ID" value="AKT41787.1"/>
    <property type="molecule type" value="Genomic_DNA"/>
</dbReference>
<organism evidence="1 2">
    <name type="scientific">Chondromyces crocatus</name>
    <dbReference type="NCBI Taxonomy" id="52"/>
    <lineage>
        <taxon>Bacteria</taxon>
        <taxon>Pseudomonadati</taxon>
        <taxon>Myxococcota</taxon>
        <taxon>Polyangia</taxon>
        <taxon>Polyangiales</taxon>
        <taxon>Polyangiaceae</taxon>
        <taxon>Chondromyces</taxon>
    </lineage>
</organism>